<keyword evidence="3" id="KW-1185">Reference proteome</keyword>
<proteinExistence type="predicted"/>
<protein>
    <recommendedName>
        <fullName evidence="4">Ecp2 effector protein domain-containing protein</fullName>
    </recommendedName>
</protein>
<dbReference type="Proteomes" id="UP000574317">
    <property type="component" value="Unassembled WGS sequence"/>
</dbReference>
<evidence type="ECO:0000313" key="3">
    <source>
        <dbReference type="Proteomes" id="UP000574317"/>
    </source>
</evidence>
<organism evidence="2 3">
    <name type="scientific">Fusarium napiforme</name>
    <dbReference type="NCBI Taxonomy" id="42672"/>
    <lineage>
        <taxon>Eukaryota</taxon>
        <taxon>Fungi</taxon>
        <taxon>Dikarya</taxon>
        <taxon>Ascomycota</taxon>
        <taxon>Pezizomycotina</taxon>
        <taxon>Sordariomycetes</taxon>
        <taxon>Hypocreomycetidae</taxon>
        <taxon>Hypocreales</taxon>
        <taxon>Nectriaceae</taxon>
        <taxon>Fusarium</taxon>
        <taxon>Fusarium fujikuroi species complex</taxon>
    </lineage>
</organism>
<dbReference type="AlphaFoldDB" id="A0A8H5JZ94"/>
<feature type="signal peptide" evidence="1">
    <location>
        <begin position="1"/>
        <end position="19"/>
    </location>
</feature>
<keyword evidence="1" id="KW-0732">Signal</keyword>
<gene>
    <name evidence="2" type="ORF">FNAPI_2778</name>
</gene>
<dbReference type="EMBL" id="JAAOAO010000093">
    <property type="protein sequence ID" value="KAF5563276.1"/>
    <property type="molecule type" value="Genomic_DNA"/>
</dbReference>
<name>A0A8H5JZ94_9HYPO</name>
<feature type="chain" id="PRO_5034261849" description="Ecp2 effector protein domain-containing protein" evidence="1">
    <location>
        <begin position="20"/>
        <end position="185"/>
    </location>
</feature>
<evidence type="ECO:0000256" key="1">
    <source>
        <dbReference type="SAM" id="SignalP"/>
    </source>
</evidence>
<evidence type="ECO:0000313" key="2">
    <source>
        <dbReference type="EMBL" id="KAF5563276.1"/>
    </source>
</evidence>
<comment type="caution">
    <text evidence="2">The sequence shown here is derived from an EMBL/GenBank/DDBJ whole genome shotgun (WGS) entry which is preliminary data.</text>
</comment>
<sequence length="185" mass="20228">MVSLRDIGLLLLAAPIVLAAPKAPAEVTVKTLPFSPSSDTSKAPSSSASTSPASDAAQKAACQLPLRFTNFALYSDTGCQNVIYDPFMLTWDPCKNYQWTNALANGVIFQSMRWTGGSNVQDFYACQQGFGCDHNVARIVQQSNVYKDLYDWMRYGGVVEEAGRGGLRTARMLSAGYLKVIRQLR</sequence>
<reference evidence="2 3" key="1">
    <citation type="submission" date="2020-05" db="EMBL/GenBank/DDBJ databases">
        <title>Identification and distribution of gene clusters putatively required for synthesis of sphingolipid metabolism inhibitors in phylogenetically diverse species of the filamentous fungus Fusarium.</title>
        <authorList>
            <person name="Kim H.-S."/>
            <person name="Busman M."/>
            <person name="Brown D.W."/>
            <person name="Divon H."/>
            <person name="Uhlig S."/>
            <person name="Proctor R.H."/>
        </authorList>
    </citation>
    <scope>NUCLEOTIDE SEQUENCE [LARGE SCALE GENOMIC DNA]</scope>
    <source>
        <strain evidence="2 3">NRRL 25196</strain>
    </source>
</reference>
<accession>A0A8H5JZ94</accession>
<evidence type="ECO:0008006" key="4">
    <source>
        <dbReference type="Google" id="ProtNLM"/>
    </source>
</evidence>